<dbReference type="Gene3D" id="3.40.50.180">
    <property type="entry name" value="Methylesterase CheB, C-terminal domain"/>
    <property type="match status" value="1"/>
</dbReference>
<keyword evidence="5 7" id="KW-0597">Phosphoprotein</keyword>
<dbReference type="InterPro" id="IPR001789">
    <property type="entry name" value="Sig_transdc_resp-reg_receiver"/>
</dbReference>
<evidence type="ECO:0000259" key="9">
    <source>
        <dbReference type="PROSITE" id="PS50122"/>
    </source>
</evidence>
<keyword evidence="3 5" id="KW-0378">Hydrolase</keyword>
<evidence type="ECO:0000256" key="1">
    <source>
        <dbReference type="ARBA" id="ARBA00022490"/>
    </source>
</evidence>
<feature type="domain" description="Response regulatory" evidence="8">
    <location>
        <begin position="3"/>
        <end position="119"/>
    </location>
</feature>
<feature type="active site" evidence="5 6">
    <location>
        <position position="209"/>
    </location>
</feature>
<reference evidence="10 11" key="1">
    <citation type="submission" date="2022-10" db="EMBL/GenBank/DDBJ databases">
        <title>Sphingomonas sp.</title>
        <authorList>
            <person name="Jin C."/>
        </authorList>
    </citation>
    <scope>NUCLEOTIDE SEQUENCE [LARGE SCALE GENOMIC DNA]</scope>
    <source>
        <strain evidence="10 11">BN140010</strain>
    </source>
</reference>
<dbReference type="GO" id="GO:0032259">
    <property type="term" value="P:methylation"/>
    <property type="evidence" value="ECO:0007669"/>
    <property type="project" value="UniProtKB-KW"/>
</dbReference>
<evidence type="ECO:0000313" key="10">
    <source>
        <dbReference type="EMBL" id="MCW3796331.1"/>
    </source>
</evidence>
<sequence>MTRLLIVDDSPLMRRLLSGIFTAEADFEVEVARDGVEALAKLHSFHPDVITLDVHMPALDGIACLNRIMIERPCPVVMVSGRTAEGAAETMTALELGAVDFMPKPDGAVSLEIDALRPLLIDKVRTAAQARVKASSRLAERVRARSRGVGRTTRRRAESVAGAKLAPVAASDAPGLVLVGTSTGGPRALEVLLTGLPASFPWPILVAQHMPAFFTSALATRLDKLCALHIAELSAPTVVEAGTVYIARGEADMVLRRRGGTLVASAAPADPNYPWHPSADRLVRSALGVVPPEQLVGVLMTGMGNDGAAAMAEIKAGGGRTIAESEKSAVVWGMPGELVKLGGASTVAPVDQIAGLLVEALA</sequence>
<dbReference type="Pfam" id="PF01339">
    <property type="entry name" value="CheB_methylest"/>
    <property type="match status" value="1"/>
</dbReference>
<feature type="modified residue" description="4-aspartylphosphate" evidence="5 7">
    <location>
        <position position="53"/>
    </location>
</feature>
<protein>
    <recommendedName>
        <fullName evidence="5">Protein-glutamate methylesterase/protein-glutamine glutaminase</fullName>
        <ecNumber evidence="5">3.1.1.61</ecNumber>
        <ecNumber evidence="5">3.5.1.44</ecNumber>
    </recommendedName>
</protein>
<dbReference type="CDD" id="cd17541">
    <property type="entry name" value="REC_CheB-like"/>
    <property type="match status" value="1"/>
</dbReference>
<comment type="caution">
    <text evidence="10">The sequence shown here is derived from an EMBL/GenBank/DDBJ whole genome shotgun (WGS) entry which is preliminary data.</text>
</comment>
<feature type="domain" description="CheB-type methylesterase" evidence="9">
    <location>
        <begin position="172"/>
        <end position="362"/>
    </location>
</feature>
<keyword evidence="2 5" id="KW-0145">Chemotaxis</keyword>
<dbReference type="PANTHER" id="PTHR42872:SF6">
    <property type="entry name" value="PROTEIN-GLUTAMATE METHYLESTERASE_PROTEIN-GLUTAMINE GLUTAMINASE"/>
    <property type="match status" value="1"/>
</dbReference>
<dbReference type="InterPro" id="IPR011006">
    <property type="entry name" value="CheY-like_superfamily"/>
</dbReference>
<comment type="subcellular location">
    <subcellularLocation>
        <location evidence="5">Cytoplasm</location>
    </subcellularLocation>
</comment>
<keyword evidence="10" id="KW-0808">Transferase</keyword>
<comment type="similarity">
    <text evidence="5">Belongs to the CheB family.</text>
</comment>
<dbReference type="SMART" id="SM00448">
    <property type="entry name" value="REC"/>
    <property type="match status" value="1"/>
</dbReference>
<proteinExistence type="inferred from homology"/>
<feature type="active site" evidence="5 6">
    <location>
        <position position="306"/>
    </location>
</feature>
<dbReference type="InterPro" id="IPR000673">
    <property type="entry name" value="Sig_transdc_resp-reg_Me-estase"/>
</dbReference>
<dbReference type="InterPro" id="IPR008248">
    <property type="entry name" value="CheB-like"/>
</dbReference>
<dbReference type="SUPFAM" id="SSF52738">
    <property type="entry name" value="Methylesterase CheB, C-terminal domain"/>
    <property type="match status" value="1"/>
</dbReference>
<dbReference type="Proteomes" id="UP001526246">
    <property type="component" value="Unassembled WGS sequence"/>
</dbReference>
<keyword evidence="1 5" id="KW-0963">Cytoplasm</keyword>
<comment type="catalytic activity">
    <reaction evidence="4 5">
        <text>[protein]-L-glutamate 5-O-methyl ester + H2O = L-glutamyl-[protein] + methanol + H(+)</text>
        <dbReference type="Rhea" id="RHEA:23236"/>
        <dbReference type="Rhea" id="RHEA-COMP:10208"/>
        <dbReference type="Rhea" id="RHEA-COMP:10311"/>
        <dbReference type="ChEBI" id="CHEBI:15377"/>
        <dbReference type="ChEBI" id="CHEBI:15378"/>
        <dbReference type="ChEBI" id="CHEBI:17790"/>
        <dbReference type="ChEBI" id="CHEBI:29973"/>
        <dbReference type="ChEBI" id="CHEBI:82795"/>
        <dbReference type="EC" id="3.1.1.61"/>
    </reaction>
</comment>
<evidence type="ECO:0000256" key="6">
    <source>
        <dbReference type="PROSITE-ProRule" id="PRU00050"/>
    </source>
</evidence>
<keyword evidence="11" id="KW-1185">Reference proteome</keyword>
<dbReference type="PIRSF" id="PIRSF000876">
    <property type="entry name" value="RR_chemtxs_CheB"/>
    <property type="match status" value="1"/>
</dbReference>
<evidence type="ECO:0000256" key="5">
    <source>
        <dbReference type="HAMAP-Rule" id="MF_00099"/>
    </source>
</evidence>
<dbReference type="SUPFAM" id="SSF52172">
    <property type="entry name" value="CheY-like"/>
    <property type="match status" value="1"/>
</dbReference>
<evidence type="ECO:0000313" key="11">
    <source>
        <dbReference type="Proteomes" id="UP001526246"/>
    </source>
</evidence>
<evidence type="ECO:0000256" key="2">
    <source>
        <dbReference type="ARBA" id="ARBA00022500"/>
    </source>
</evidence>
<dbReference type="InterPro" id="IPR035909">
    <property type="entry name" value="CheB_C"/>
</dbReference>
<dbReference type="GO" id="GO:0008168">
    <property type="term" value="F:methyltransferase activity"/>
    <property type="evidence" value="ECO:0007669"/>
    <property type="project" value="UniProtKB-KW"/>
</dbReference>
<comment type="function">
    <text evidence="5">Involved in chemotaxis. Part of a chemotaxis signal transduction system that modulates chemotaxis in response to various stimuli. Catalyzes the demethylation of specific methylglutamate residues introduced into the chemoreceptors (methyl-accepting chemotaxis proteins or MCP) by CheR. Also mediates the irreversible deamidation of specific glutamine residues to glutamic acid.</text>
</comment>
<comment type="catalytic activity">
    <reaction evidence="5">
        <text>L-glutaminyl-[protein] + H2O = L-glutamyl-[protein] + NH4(+)</text>
        <dbReference type="Rhea" id="RHEA:16441"/>
        <dbReference type="Rhea" id="RHEA-COMP:10207"/>
        <dbReference type="Rhea" id="RHEA-COMP:10208"/>
        <dbReference type="ChEBI" id="CHEBI:15377"/>
        <dbReference type="ChEBI" id="CHEBI:28938"/>
        <dbReference type="ChEBI" id="CHEBI:29973"/>
        <dbReference type="ChEBI" id="CHEBI:30011"/>
        <dbReference type="EC" id="3.5.1.44"/>
    </reaction>
</comment>
<dbReference type="CDD" id="cd16432">
    <property type="entry name" value="CheB_Rec"/>
    <property type="match status" value="1"/>
</dbReference>
<evidence type="ECO:0000256" key="7">
    <source>
        <dbReference type="PROSITE-ProRule" id="PRU00169"/>
    </source>
</evidence>
<dbReference type="PROSITE" id="PS50122">
    <property type="entry name" value="CHEB"/>
    <property type="match status" value="1"/>
</dbReference>
<accession>A0ABT3JC03</accession>
<dbReference type="EC" id="3.1.1.61" evidence="5"/>
<evidence type="ECO:0000256" key="4">
    <source>
        <dbReference type="ARBA" id="ARBA00048267"/>
    </source>
</evidence>
<gene>
    <name evidence="5 10" type="primary">cheB</name>
    <name evidence="10" type="ORF">OMW55_00710</name>
</gene>
<feature type="active site" evidence="5 6">
    <location>
        <position position="182"/>
    </location>
</feature>
<organism evidence="10 11">
    <name type="scientific">Sphingomonas arvum</name>
    <dbReference type="NCBI Taxonomy" id="2992113"/>
    <lineage>
        <taxon>Bacteria</taxon>
        <taxon>Pseudomonadati</taxon>
        <taxon>Pseudomonadota</taxon>
        <taxon>Alphaproteobacteria</taxon>
        <taxon>Sphingomonadales</taxon>
        <taxon>Sphingomonadaceae</taxon>
        <taxon>Sphingomonas</taxon>
    </lineage>
</organism>
<dbReference type="GO" id="GO:0008984">
    <property type="term" value="F:protein-glutamate methylesterase activity"/>
    <property type="evidence" value="ECO:0007669"/>
    <property type="project" value="UniProtKB-EC"/>
</dbReference>
<evidence type="ECO:0000259" key="8">
    <source>
        <dbReference type="PROSITE" id="PS50110"/>
    </source>
</evidence>
<comment type="PTM">
    <text evidence="5">Phosphorylated by CheA. Phosphorylation of the N-terminal regulatory domain activates the methylesterase activity.</text>
</comment>
<dbReference type="Pfam" id="PF00072">
    <property type="entry name" value="Response_reg"/>
    <property type="match status" value="1"/>
</dbReference>
<dbReference type="HAMAP" id="MF_00099">
    <property type="entry name" value="CheB_chemtxs"/>
    <property type="match status" value="1"/>
</dbReference>
<name>A0ABT3JC03_9SPHN</name>
<keyword evidence="10" id="KW-0489">Methyltransferase</keyword>
<evidence type="ECO:0000256" key="3">
    <source>
        <dbReference type="ARBA" id="ARBA00022801"/>
    </source>
</evidence>
<dbReference type="NCBIfam" id="NF001965">
    <property type="entry name" value="PRK00742.1"/>
    <property type="match status" value="1"/>
</dbReference>
<dbReference type="Gene3D" id="3.40.50.2300">
    <property type="match status" value="1"/>
</dbReference>
<dbReference type="PANTHER" id="PTHR42872">
    <property type="entry name" value="PROTEIN-GLUTAMATE METHYLESTERASE/PROTEIN-GLUTAMINE GLUTAMINASE"/>
    <property type="match status" value="1"/>
</dbReference>
<comment type="domain">
    <text evidence="5">Contains a C-terminal catalytic domain, and an N-terminal region which modulates catalytic activity.</text>
</comment>
<dbReference type="RefSeq" id="WP_264880089.1">
    <property type="nucleotide sequence ID" value="NZ_JAPDOB010000001.1"/>
</dbReference>
<dbReference type="EC" id="3.5.1.44" evidence="5"/>
<dbReference type="PROSITE" id="PS50110">
    <property type="entry name" value="RESPONSE_REGULATORY"/>
    <property type="match status" value="1"/>
</dbReference>
<dbReference type="EMBL" id="JAPDOB010000001">
    <property type="protein sequence ID" value="MCW3796331.1"/>
    <property type="molecule type" value="Genomic_DNA"/>
</dbReference>